<evidence type="ECO:0000256" key="2">
    <source>
        <dbReference type="ARBA" id="ARBA00022801"/>
    </source>
</evidence>
<comment type="similarity">
    <text evidence="9">Belongs to the SNF2/RAD54 helicase family. RapA subfamily.</text>
</comment>
<dbReference type="PROSITE" id="PS51192">
    <property type="entry name" value="HELICASE_ATP_BIND_1"/>
    <property type="match status" value="1"/>
</dbReference>
<dbReference type="InterPro" id="IPR000330">
    <property type="entry name" value="SNF2_N"/>
</dbReference>
<dbReference type="Pfam" id="PF18339">
    <property type="entry name" value="Tudor_1_RapA"/>
    <property type="match status" value="1"/>
</dbReference>
<feature type="binding site" evidence="9">
    <location>
        <begin position="168"/>
        <end position="175"/>
    </location>
    <ligand>
        <name>ATP</name>
        <dbReference type="ChEBI" id="CHEBI:30616"/>
    </ligand>
</feature>
<dbReference type="InterPro" id="IPR014001">
    <property type="entry name" value="Helicase_ATP-bd"/>
</dbReference>
<dbReference type="Gene3D" id="2.30.30.140">
    <property type="match status" value="1"/>
</dbReference>
<dbReference type="InterPro" id="IPR040766">
    <property type="entry name" value="Tudor_2_RapA"/>
</dbReference>
<dbReference type="AlphaFoldDB" id="H8L6F7"/>
<dbReference type="InterPro" id="IPR023949">
    <property type="entry name" value="Helicase_RapA"/>
</dbReference>
<dbReference type="Gene3D" id="6.10.140.1500">
    <property type="match status" value="1"/>
</dbReference>
<evidence type="ECO:0000256" key="9">
    <source>
        <dbReference type="HAMAP-Rule" id="MF_01821"/>
    </source>
</evidence>
<comment type="subunit">
    <text evidence="9">Interacts with the RNAP. Has a higher affinity for the core RNAP than for the holoenzyme. Its ATPase activity is stimulated by binding to RNAP.</text>
</comment>
<evidence type="ECO:0000313" key="13">
    <source>
        <dbReference type="Proteomes" id="UP000005234"/>
    </source>
</evidence>
<evidence type="ECO:0000256" key="1">
    <source>
        <dbReference type="ARBA" id="ARBA00022741"/>
    </source>
</evidence>
<keyword evidence="4 9" id="KW-0067">ATP-binding</keyword>
<dbReference type="STRING" id="767434.Fraau_1527"/>
<dbReference type="EC" id="3.6.4.-" evidence="9"/>
<dbReference type="InterPro" id="IPR038718">
    <property type="entry name" value="SNF2-like_sf"/>
</dbReference>
<protein>
    <recommendedName>
        <fullName evidence="9">RNA polymerase-associated protein RapA</fullName>
        <ecNumber evidence="9">3.6.4.-</ecNumber>
    </recommendedName>
    <alternativeName>
        <fullName evidence="9">ATP-dependent helicase HepA</fullName>
    </alternativeName>
</protein>
<keyword evidence="8 9" id="KW-0804">Transcription</keyword>
<dbReference type="PANTHER" id="PTHR45766:SF6">
    <property type="entry name" value="SWI_SNF-RELATED MATRIX-ASSOCIATED ACTIN-DEPENDENT REGULATOR OF CHROMATIN SUBFAMILY A-LIKE PROTEIN 1"/>
    <property type="match status" value="1"/>
</dbReference>
<gene>
    <name evidence="9" type="primary">rapA</name>
    <name evidence="12" type="ordered locus">Fraau_1527</name>
</gene>
<dbReference type="InterPro" id="IPR057342">
    <property type="entry name" value="DEXDc_RapA"/>
</dbReference>
<evidence type="ECO:0000256" key="4">
    <source>
        <dbReference type="ARBA" id="ARBA00022840"/>
    </source>
</evidence>
<dbReference type="PANTHER" id="PTHR45766">
    <property type="entry name" value="DNA ANNEALING HELICASE AND ENDONUCLEASE ZRANB3 FAMILY MEMBER"/>
    <property type="match status" value="1"/>
</dbReference>
<dbReference type="GO" id="GO:0003677">
    <property type="term" value="F:DNA binding"/>
    <property type="evidence" value="ECO:0007669"/>
    <property type="project" value="UniProtKB-KW"/>
</dbReference>
<evidence type="ECO:0000259" key="10">
    <source>
        <dbReference type="PROSITE" id="PS51192"/>
    </source>
</evidence>
<dbReference type="CDD" id="cd18793">
    <property type="entry name" value="SF2_C_SNF"/>
    <property type="match status" value="1"/>
</dbReference>
<dbReference type="Gene3D" id="3.40.50.10810">
    <property type="entry name" value="Tandem AAA-ATPase domain"/>
    <property type="match status" value="1"/>
</dbReference>
<dbReference type="GO" id="GO:0004386">
    <property type="term" value="F:helicase activity"/>
    <property type="evidence" value="ECO:0007669"/>
    <property type="project" value="UniProtKB-UniRule"/>
</dbReference>
<dbReference type="InterPro" id="IPR001650">
    <property type="entry name" value="Helicase_C-like"/>
</dbReference>
<reference evidence="12" key="1">
    <citation type="submission" date="2012-02" db="EMBL/GenBank/DDBJ databases">
        <title>The complete genome of Frateuria aurantia DSM 6220.</title>
        <authorList>
            <consortium name="US DOE Joint Genome Institute (JGI-PGF)"/>
            <person name="Lucas S."/>
            <person name="Copeland A."/>
            <person name="Lapidus A."/>
            <person name="Glavina del Rio T."/>
            <person name="Dalin E."/>
            <person name="Tice H."/>
            <person name="Bruce D."/>
            <person name="Goodwin L."/>
            <person name="Pitluck S."/>
            <person name="Peters L."/>
            <person name="Ovchinnikova G."/>
            <person name="Teshima H."/>
            <person name="Kyrpides N."/>
            <person name="Mavromatis K."/>
            <person name="Ivanova N."/>
            <person name="Brettin T."/>
            <person name="Detter J.C."/>
            <person name="Han C."/>
            <person name="Larimer F."/>
            <person name="Land M."/>
            <person name="Hauser L."/>
            <person name="Markowitz V."/>
            <person name="Cheng J.-F."/>
            <person name="Hugenholtz P."/>
            <person name="Woyke T."/>
            <person name="Wu D."/>
            <person name="Brambilla E."/>
            <person name="Klenk H.-P."/>
            <person name="Eisen J.A."/>
        </authorList>
    </citation>
    <scope>NUCLEOTIDE SEQUENCE</scope>
    <source>
        <strain evidence="12">DSM 6220</strain>
    </source>
</reference>
<evidence type="ECO:0000256" key="3">
    <source>
        <dbReference type="ARBA" id="ARBA00022806"/>
    </source>
</evidence>
<accession>H8L6F7</accession>
<dbReference type="NCBIfam" id="NF003426">
    <property type="entry name" value="PRK04914.1"/>
    <property type="match status" value="1"/>
</dbReference>
<keyword evidence="7 9" id="KW-0010">Activator</keyword>
<keyword evidence="6 9" id="KW-0238">DNA-binding</keyword>
<dbReference type="Gene3D" id="3.40.50.300">
    <property type="entry name" value="P-loop containing nucleotide triphosphate hydrolases"/>
    <property type="match status" value="1"/>
</dbReference>
<proteinExistence type="inferred from homology"/>
<dbReference type="InterPro" id="IPR027417">
    <property type="entry name" value="P-loop_NTPase"/>
</dbReference>
<dbReference type="SUPFAM" id="SSF52540">
    <property type="entry name" value="P-loop containing nucleoside triphosphate hydrolases"/>
    <property type="match status" value="2"/>
</dbReference>
<evidence type="ECO:0000259" key="11">
    <source>
        <dbReference type="PROSITE" id="PS51194"/>
    </source>
</evidence>
<evidence type="ECO:0000313" key="12">
    <source>
        <dbReference type="EMBL" id="AFC85946.1"/>
    </source>
</evidence>
<dbReference type="SMART" id="SM00490">
    <property type="entry name" value="HELICc"/>
    <property type="match status" value="1"/>
</dbReference>
<feature type="domain" description="Helicase C-terminal" evidence="11">
    <location>
        <begin position="464"/>
        <end position="613"/>
    </location>
</feature>
<keyword evidence="13" id="KW-1185">Reference proteome</keyword>
<evidence type="ECO:0000256" key="7">
    <source>
        <dbReference type="ARBA" id="ARBA00023159"/>
    </source>
</evidence>
<keyword evidence="2 9" id="KW-0378">Hydrolase</keyword>
<dbReference type="SMART" id="SM00487">
    <property type="entry name" value="DEXDc"/>
    <property type="match status" value="1"/>
</dbReference>
<dbReference type="Pfam" id="PF12137">
    <property type="entry name" value="RapA_C"/>
    <property type="match status" value="1"/>
</dbReference>
<keyword evidence="3 9" id="KW-0347">Helicase</keyword>
<dbReference type="CDD" id="cd18011">
    <property type="entry name" value="DEXDc_RapA"/>
    <property type="match status" value="1"/>
</dbReference>
<dbReference type="HAMAP" id="MF_01821">
    <property type="entry name" value="Helicase_RapA"/>
    <property type="match status" value="1"/>
</dbReference>
<dbReference type="Pfam" id="PF18337">
    <property type="entry name" value="Tudor_RapA"/>
    <property type="match status" value="1"/>
</dbReference>
<dbReference type="Pfam" id="PF00271">
    <property type="entry name" value="Helicase_C"/>
    <property type="match status" value="1"/>
</dbReference>
<dbReference type="Gene3D" id="3.30.360.80">
    <property type="match status" value="1"/>
</dbReference>
<dbReference type="GO" id="GO:0016817">
    <property type="term" value="F:hydrolase activity, acting on acid anhydrides"/>
    <property type="evidence" value="ECO:0007669"/>
    <property type="project" value="InterPro"/>
</dbReference>
<dbReference type="HOGENOM" id="CLU_011520_0_0_6"/>
<keyword evidence="5 9" id="KW-0805">Transcription regulation</keyword>
<dbReference type="InterPro" id="IPR049730">
    <property type="entry name" value="SNF2/RAD54-like_C"/>
</dbReference>
<evidence type="ECO:0000256" key="6">
    <source>
        <dbReference type="ARBA" id="ARBA00023125"/>
    </source>
</evidence>
<organism evidence="12 13">
    <name type="scientific">Frateuria aurantia (strain ATCC 33424 / DSM 6220 / KCTC 2777 / LMG 1558 / NBRC 3245 / NCIMB 13370)</name>
    <name type="common">Acetobacter aurantius</name>
    <dbReference type="NCBI Taxonomy" id="767434"/>
    <lineage>
        <taxon>Bacteria</taxon>
        <taxon>Pseudomonadati</taxon>
        <taxon>Pseudomonadota</taxon>
        <taxon>Gammaproteobacteria</taxon>
        <taxon>Lysobacterales</taxon>
        <taxon>Rhodanobacteraceae</taxon>
        <taxon>Frateuria</taxon>
    </lineage>
</organism>
<dbReference type="EMBL" id="CP003350">
    <property type="protein sequence ID" value="AFC85946.1"/>
    <property type="molecule type" value="Genomic_DNA"/>
</dbReference>
<dbReference type="Pfam" id="PF00176">
    <property type="entry name" value="SNF2-rel_dom"/>
    <property type="match status" value="1"/>
</dbReference>
<dbReference type="RefSeq" id="WP_014402951.1">
    <property type="nucleotide sequence ID" value="NC_017033.1"/>
</dbReference>
<feature type="domain" description="Helicase ATP-binding" evidence="10">
    <location>
        <begin position="155"/>
        <end position="327"/>
    </location>
</feature>
<feature type="short sequence motif" description="DEAH box" evidence="9">
    <location>
        <begin position="273"/>
        <end position="276"/>
    </location>
</feature>
<dbReference type="PROSITE" id="PS51194">
    <property type="entry name" value="HELICASE_CTER"/>
    <property type="match status" value="1"/>
</dbReference>
<dbReference type="InterPro" id="IPR040765">
    <property type="entry name" value="Tudor_1_RapA"/>
</dbReference>
<evidence type="ECO:0000256" key="8">
    <source>
        <dbReference type="ARBA" id="ARBA00023163"/>
    </source>
</evidence>
<dbReference type="OrthoDB" id="9814088at2"/>
<keyword evidence="1 9" id="KW-0547">Nucleotide-binding</keyword>
<evidence type="ECO:0000256" key="5">
    <source>
        <dbReference type="ARBA" id="ARBA00023015"/>
    </source>
</evidence>
<dbReference type="eggNOG" id="COG0553">
    <property type="taxonomic scope" value="Bacteria"/>
</dbReference>
<dbReference type="GO" id="GO:0005524">
    <property type="term" value="F:ATP binding"/>
    <property type="evidence" value="ECO:0007669"/>
    <property type="project" value="UniProtKB-UniRule"/>
</dbReference>
<sequence length="939" mass="104354">MFVPGQRWISSAEPELGLGTILRVEGRSVQVLFAKAGILRPYAADSAPLIRAEFRAGQRVAGKGIAFLVERVEIKDDLLIYSGEGRELHEGQLDDEQSVSQADDRLVGGRVDTTAQFELRLETLQRRAEARRAANWGLGSSRIGLIPHQLRVAGIAAARRSPRILLADEVGLGKTIEAGMIMARQLATGRASRVLVLLPDPLVYQWFIELRRRFNLNFAIFDEERCEALELADEAVNPFEDDQLVITDFSVLEQHPRRAEQLKAAGWDLLVVDEAHHLAWTPEQASPRYQWVEQLAQQTPGVILLTATPEQLGRAGHFARLRLLDPDRYPDLARYEAEADGYLALSAIADALSAGQALSDAQQAELLAQLGADAELQTALADPLKPAHAHALIAALIDRHGTGRAMFRHRRQSVGGFPERRPEFQLLDAGVLDAELNQQLLQEFQADLQAHPEDEDYDYSHDPRLEALVALLEAHPQDKFLLICRTQAKVLALEDALRTRSGVGVARFHEGLSMVQRDRNAAFFAQPDGARLLLCSEIGSEGRNFQFAHRLVMWDLPLDPDLLEQRIGRLDRIGQQHSISLHLILAPESPQHLLAQWYDQGMNAFRHSPADGRQLLAEFGEEVAGAALAQDPDRIAVLIKDTHAMHQVLLDQLQAGRDHLLELAANRDLHADDLQRAFQHDFDPAQEGFVQRLFEQFGVHPEELSAGIWLLDPQYLSTDALPGFEEGPLSVTFDRKTALSRDDLPLLRLDHPLVGGAIELTLAGELGNAAFLVDDMLPARSALLQAVFVIECVADQRLDADRYLPPTPVVVTVDTRLAEREDFAPSPVAVRKAADRTIEVPRYRKFLAKLVPPMLERAETLAGTRADALKSAALELATTELDAELQRLLALRQVNPSVSEREIGELADERTQLLDALPQARLRLDAIRFVTSPDFLSLR</sequence>
<comment type="function">
    <text evidence="9">Transcription regulator that activates transcription by stimulating RNA polymerase (RNAP) recycling in case of stress conditions such as supercoiled DNA or high salt concentrations. Probably acts by releasing the RNAP, when it is trapped or immobilized on tightly supercoiled DNA. Does not activate transcription on linear DNA. Probably not involved in DNA repair.</text>
</comment>
<dbReference type="GO" id="GO:0006355">
    <property type="term" value="P:regulation of DNA-templated transcription"/>
    <property type="evidence" value="ECO:0007669"/>
    <property type="project" value="UniProtKB-UniRule"/>
</dbReference>
<dbReference type="KEGG" id="fau:Fraau_1527"/>
<name>H8L6F7_FRAAD</name>
<dbReference type="Proteomes" id="UP000005234">
    <property type="component" value="Chromosome"/>
</dbReference>
<dbReference type="InterPro" id="IPR022737">
    <property type="entry name" value="RapA_C"/>
</dbReference>